<keyword evidence="2" id="KW-1185">Reference proteome</keyword>
<reference evidence="1 2" key="1">
    <citation type="journal article" date="2022" name="New Phytol.">
        <title>Ecological generalism drives hyperdiversity of secondary metabolite gene clusters in xylarialean endophytes.</title>
        <authorList>
            <person name="Franco M.E.E."/>
            <person name="Wisecaver J.H."/>
            <person name="Arnold A.E."/>
            <person name="Ju Y.M."/>
            <person name="Slot J.C."/>
            <person name="Ahrendt S."/>
            <person name="Moore L.P."/>
            <person name="Eastman K.E."/>
            <person name="Scott K."/>
            <person name="Konkel Z."/>
            <person name="Mondo S.J."/>
            <person name="Kuo A."/>
            <person name="Hayes R.D."/>
            <person name="Haridas S."/>
            <person name="Andreopoulos B."/>
            <person name="Riley R."/>
            <person name="LaButti K."/>
            <person name="Pangilinan J."/>
            <person name="Lipzen A."/>
            <person name="Amirebrahimi M."/>
            <person name="Yan J."/>
            <person name="Adam C."/>
            <person name="Keymanesh K."/>
            <person name="Ng V."/>
            <person name="Louie K."/>
            <person name="Northen T."/>
            <person name="Drula E."/>
            <person name="Henrissat B."/>
            <person name="Hsieh H.M."/>
            <person name="Youens-Clark K."/>
            <person name="Lutzoni F."/>
            <person name="Miadlikowska J."/>
            <person name="Eastwood D.C."/>
            <person name="Hamelin R.C."/>
            <person name="Grigoriev I.V."/>
            <person name="U'Ren J.M."/>
        </authorList>
    </citation>
    <scope>NUCLEOTIDE SEQUENCE [LARGE SCALE GENOMIC DNA]</scope>
    <source>
        <strain evidence="1 2">ER1909</strain>
    </source>
</reference>
<comment type="caution">
    <text evidence="1">The sequence shown here is derived from an EMBL/GenBank/DDBJ whole genome shotgun (WGS) entry which is preliminary data.</text>
</comment>
<gene>
    <name evidence="1" type="ORF">F4821DRAFT_258496</name>
</gene>
<protein>
    <submittedName>
        <fullName evidence="1">Uncharacterized protein</fullName>
    </submittedName>
</protein>
<dbReference type="EMBL" id="MU394304">
    <property type="protein sequence ID" value="KAI6088036.1"/>
    <property type="molecule type" value="Genomic_DNA"/>
</dbReference>
<name>A0ACC0D5K8_9PEZI</name>
<sequence>MLDPKRHPWEANNFSKEVIPGSRPYRTIPRAEELEPLFEAWAKAQASSPPQERWEGGRQSTPAGGSTPMVTLVVSIIDPLGTPRYWPPAPFERSHPGVDWPFFGGEVVRTSPPSHGERRVLTMILYDSSSTGPLTVDEQPFQSEEKGSFLSASTDSSEQEDAE</sequence>
<dbReference type="Proteomes" id="UP001497680">
    <property type="component" value="Unassembled WGS sequence"/>
</dbReference>
<accession>A0ACC0D5K8</accession>
<evidence type="ECO:0000313" key="1">
    <source>
        <dbReference type="EMBL" id="KAI6088036.1"/>
    </source>
</evidence>
<evidence type="ECO:0000313" key="2">
    <source>
        <dbReference type="Proteomes" id="UP001497680"/>
    </source>
</evidence>
<proteinExistence type="predicted"/>
<organism evidence="1 2">
    <name type="scientific">Hypoxylon rubiginosum</name>
    <dbReference type="NCBI Taxonomy" id="110542"/>
    <lineage>
        <taxon>Eukaryota</taxon>
        <taxon>Fungi</taxon>
        <taxon>Dikarya</taxon>
        <taxon>Ascomycota</taxon>
        <taxon>Pezizomycotina</taxon>
        <taxon>Sordariomycetes</taxon>
        <taxon>Xylariomycetidae</taxon>
        <taxon>Xylariales</taxon>
        <taxon>Hypoxylaceae</taxon>
        <taxon>Hypoxylon</taxon>
    </lineage>
</organism>